<comment type="subunit">
    <text evidence="9">Homodimer.</text>
</comment>
<dbReference type="SUPFAM" id="SSF53383">
    <property type="entry name" value="PLP-dependent transferases"/>
    <property type="match status" value="1"/>
</dbReference>
<dbReference type="PANTHER" id="PTHR42684:SF17">
    <property type="entry name" value="ADENOSYLMETHIONINE-8-AMINO-7-OXONONANOATE AMINOTRANSFERASE"/>
    <property type="match status" value="1"/>
</dbReference>
<name>A0A7C4LMR7_9PLAN</name>
<proteinExistence type="inferred from homology"/>
<comment type="subcellular location">
    <subcellularLocation>
        <location evidence="9">Cytoplasm</location>
    </subcellularLocation>
</comment>
<feature type="binding site" evidence="9">
    <location>
        <position position="265"/>
    </location>
    <ligand>
        <name>pyridoxal 5'-phosphate</name>
        <dbReference type="ChEBI" id="CHEBI:597326"/>
    </ligand>
</feature>
<comment type="function">
    <text evidence="9">Catalyzes the transfer of the alpha-amino group from S-adenosyl-L-methionine (SAM) to 7-keto-8-aminopelargonic acid (KAPA) to form 7,8-diaminopelargonic acid (DAPA). It is the only aminotransferase known to utilize SAM as an amino donor.</text>
</comment>
<comment type="caution">
    <text evidence="9">Lacks conserved residue(s) required for the propagation of feature annotation.</text>
</comment>
<keyword evidence="6 9" id="KW-0093">Biotin biosynthesis</keyword>
<comment type="catalytic activity">
    <reaction evidence="8 9">
        <text>(8S)-8-amino-7-oxononanoate + S-adenosyl-L-methionine = S-adenosyl-4-methylsulfanyl-2-oxobutanoate + (7R,8S)-7,8-diammoniononanoate</text>
        <dbReference type="Rhea" id="RHEA:16861"/>
        <dbReference type="ChEBI" id="CHEBI:16490"/>
        <dbReference type="ChEBI" id="CHEBI:59789"/>
        <dbReference type="ChEBI" id="CHEBI:149468"/>
        <dbReference type="ChEBI" id="CHEBI:149469"/>
        <dbReference type="EC" id="2.6.1.62"/>
    </reaction>
</comment>
<feature type="binding site" evidence="9">
    <location>
        <position position="294"/>
    </location>
    <ligand>
        <name>substrate</name>
    </ligand>
</feature>
<comment type="pathway">
    <text evidence="2 9">Cofactor biosynthesis; biotin biosynthesis; 7,8-diaminononanoate from 8-amino-7-oxononanoate (SAM route): step 1/1.</text>
</comment>
<dbReference type="GO" id="GO:0004015">
    <property type="term" value="F:adenosylmethionine-8-amino-7-oxononanoate transaminase activity"/>
    <property type="evidence" value="ECO:0007669"/>
    <property type="project" value="UniProtKB-UniRule"/>
</dbReference>
<dbReference type="PROSITE" id="PS00600">
    <property type="entry name" value="AA_TRANSFER_CLASS_3"/>
    <property type="match status" value="1"/>
</dbReference>
<evidence type="ECO:0000256" key="8">
    <source>
        <dbReference type="ARBA" id="ARBA00048449"/>
    </source>
</evidence>
<feature type="modified residue" description="N6-(pyridoxal phosphate)lysine" evidence="9">
    <location>
        <position position="294"/>
    </location>
</feature>
<comment type="caution">
    <text evidence="10">The sequence shown here is derived from an EMBL/GenBank/DDBJ whole genome shotgun (WGS) entry which is preliminary data.</text>
</comment>
<dbReference type="InterPro" id="IPR005815">
    <property type="entry name" value="BioA"/>
</dbReference>
<feature type="binding site" evidence="9">
    <location>
        <begin position="133"/>
        <end position="134"/>
    </location>
    <ligand>
        <name>pyridoxal 5'-phosphate</name>
        <dbReference type="ChEBI" id="CHEBI:597326"/>
    </ligand>
</feature>
<evidence type="ECO:0000256" key="3">
    <source>
        <dbReference type="ARBA" id="ARBA00022576"/>
    </source>
</evidence>
<dbReference type="PANTHER" id="PTHR42684">
    <property type="entry name" value="ADENOSYLMETHIONINE-8-AMINO-7-OXONONANOATE AMINOTRANSFERASE"/>
    <property type="match status" value="1"/>
</dbReference>
<dbReference type="UniPathway" id="UPA00078">
    <property type="reaction ID" value="UER00160"/>
</dbReference>
<dbReference type="EC" id="2.6.1.62" evidence="9"/>
<dbReference type="NCBIfam" id="TIGR00508">
    <property type="entry name" value="bioA"/>
    <property type="match status" value="1"/>
</dbReference>
<dbReference type="GO" id="GO:0030170">
    <property type="term" value="F:pyridoxal phosphate binding"/>
    <property type="evidence" value="ECO:0007669"/>
    <property type="project" value="UniProtKB-UniRule"/>
</dbReference>
<evidence type="ECO:0000256" key="4">
    <source>
        <dbReference type="ARBA" id="ARBA00022679"/>
    </source>
</evidence>
<dbReference type="EMBL" id="DSVQ01000019">
    <property type="protein sequence ID" value="HGT40962.1"/>
    <property type="molecule type" value="Genomic_DNA"/>
</dbReference>
<evidence type="ECO:0000256" key="6">
    <source>
        <dbReference type="ARBA" id="ARBA00022756"/>
    </source>
</evidence>
<dbReference type="CDD" id="cd00610">
    <property type="entry name" value="OAT_like"/>
    <property type="match status" value="1"/>
</dbReference>
<feature type="binding site" evidence="9">
    <location>
        <position position="329"/>
    </location>
    <ligand>
        <name>substrate</name>
    </ligand>
</feature>
<feature type="binding site" evidence="9">
    <location>
        <position position="167"/>
    </location>
    <ligand>
        <name>substrate</name>
    </ligand>
</feature>
<keyword evidence="4 9" id="KW-0808">Transferase</keyword>
<keyword evidence="9" id="KW-0963">Cytoplasm</keyword>
<evidence type="ECO:0000256" key="7">
    <source>
        <dbReference type="ARBA" id="ARBA00022898"/>
    </source>
</evidence>
<dbReference type="InterPro" id="IPR005814">
    <property type="entry name" value="Aminotrans_3"/>
</dbReference>
<dbReference type="GO" id="GO:0009102">
    <property type="term" value="P:biotin biosynthetic process"/>
    <property type="evidence" value="ECO:0007669"/>
    <property type="project" value="UniProtKB-UniRule"/>
</dbReference>
<dbReference type="Pfam" id="PF00202">
    <property type="entry name" value="Aminotran_3"/>
    <property type="match status" value="1"/>
</dbReference>
<keyword evidence="5 9" id="KW-0949">S-adenosyl-L-methionine</keyword>
<dbReference type="InterPro" id="IPR015422">
    <property type="entry name" value="PyrdxlP-dep_Trfase_small"/>
</dbReference>
<dbReference type="Gene3D" id="3.90.1150.10">
    <property type="entry name" value="Aspartate Aminotransferase, domain 1"/>
    <property type="match status" value="2"/>
</dbReference>
<evidence type="ECO:0000256" key="5">
    <source>
        <dbReference type="ARBA" id="ARBA00022691"/>
    </source>
</evidence>
<dbReference type="AlphaFoldDB" id="A0A7C4LMR7"/>
<dbReference type="Gene3D" id="3.40.640.10">
    <property type="entry name" value="Type I PLP-dependent aspartate aminotransferase-like (Major domain)"/>
    <property type="match status" value="1"/>
</dbReference>
<evidence type="ECO:0000256" key="9">
    <source>
        <dbReference type="HAMAP-Rule" id="MF_00834"/>
    </source>
</evidence>
<dbReference type="HAMAP" id="MF_00834">
    <property type="entry name" value="BioA"/>
    <property type="match status" value="1"/>
</dbReference>
<dbReference type="InterPro" id="IPR015424">
    <property type="entry name" value="PyrdxlP-dep_Trfase"/>
</dbReference>
<reference evidence="10" key="1">
    <citation type="journal article" date="2020" name="mSystems">
        <title>Genome- and Community-Level Interaction Insights into Carbon Utilization and Element Cycling Functions of Hydrothermarchaeota in Hydrothermal Sediment.</title>
        <authorList>
            <person name="Zhou Z."/>
            <person name="Liu Y."/>
            <person name="Xu W."/>
            <person name="Pan J."/>
            <person name="Luo Z.H."/>
            <person name="Li M."/>
        </authorList>
    </citation>
    <scope>NUCLEOTIDE SEQUENCE [LARGE SCALE GENOMIC DNA]</scope>
    <source>
        <strain evidence="10">SpSt-508</strain>
    </source>
</reference>
<keyword evidence="7 9" id="KW-0663">Pyridoxal phosphate</keyword>
<accession>A0A7C4LMR7</accession>
<dbReference type="InterPro" id="IPR015421">
    <property type="entry name" value="PyrdxlP-dep_Trfase_major"/>
</dbReference>
<organism evidence="10">
    <name type="scientific">Schlesneria paludicola</name>
    <dbReference type="NCBI Taxonomy" id="360056"/>
    <lineage>
        <taxon>Bacteria</taxon>
        <taxon>Pseudomonadati</taxon>
        <taxon>Planctomycetota</taxon>
        <taxon>Planctomycetia</taxon>
        <taxon>Planctomycetales</taxon>
        <taxon>Planctomycetaceae</taxon>
        <taxon>Schlesneria</taxon>
    </lineage>
</organism>
<keyword evidence="3 9" id="KW-0032">Aminotransferase</keyword>
<comment type="similarity">
    <text evidence="9">Belongs to the class-III pyridoxal-phosphate-dependent aminotransferase family. BioA subfamily.</text>
</comment>
<dbReference type="GO" id="GO:0005737">
    <property type="term" value="C:cytoplasm"/>
    <property type="evidence" value="ECO:0007669"/>
    <property type="project" value="UniProtKB-SubCell"/>
</dbReference>
<feature type="binding site" evidence="9">
    <location>
        <position position="449"/>
    </location>
    <ligand>
        <name>substrate</name>
    </ligand>
</feature>
<dbReference type="InterPro" id="IPR049704">
    <property type="entry name" value="Aminotrans_3_PPA_site"/>
</dbReference>
<evidence type="ECO:0000313" key="10">
    <source>
        <dbReference type="EMBL" id="HGT40962.1"/>
    </source>
</evidence>
<evidence type="ECO:0000256" key="1">
    <source>
        <dbReference type="ARBA" id="ARBA00001933"/>
    </source>
</evidence>
<feature type="site" description="Participates in the substrate recognition with KAPA and in a stacking interaction with the adenine ring of SAM" evidence="9">
    <location>
        <position position="36"/>
    </location>
</feature>
<protein>
    <recommendedName>
        <fullName evidence="9">Adenosylmethionine-8-amino-7-oxononanoate aminotransferase</fullName>
        <ecNumber evidence="9">2.6.1.62</ecNumber>
    </recommendedName>
    <alternativeName>
        <fullName evidence="9">7,8-diamino-pelargonic acid aminotransferase</fullName>
        <shortName evidence="9">DAPA AT</shortName>
        <shortName evidence="9">DAPA aminotransferase</shortName>
    </alternativeName>
    <alternativeName>
        <fullName evidence="9">7,8-diaminononanoate synthase</fullName>
        <shortName evidence="9">DANS</shortName>
    </alternativeName>
    <alternativeName>
        <fullName evidence="9">Diaminopelargonic acid synthase</fullName>
    </alternativeName>
</protein>
<sequence length="487" mass="52202">MSDGPALGPVPAVGRPCPAASRTLRALDNAHVWHPFTAMSAYVVEEAPVIERGEGFYLIDVDGQRYLDGHSSLWCNIHGHRVGEIDAAIRDQLSRVAHSTLLGLSNVPSIELAAELVRRAPPGLSKVFYADCGAAGVEVALKLAWQYHRQKPRPEPRDVFACLGAAYHGDTVGTISLGGIDRFHSLFAGLMFPALRLPTPATPGLSLVDCLRQTEELLTAHAERIAAVVVEPLVQAAAGVLVHPPGYLRALRELTQRLGLLLIADEIAVGFGRLGSLLACTQEQVIPDLLVLSKGLTGGYLPLAATLTTEDVYAAFLGPPWEGRTFYHGHTYTGNPLACAAALASLRLIESNRVLDNARQIEQVLSDELVHPLRRDGCGDVRPDPEAGGEATETTTGAVTGQRGRWRGGLADVRHKGTMVGIELAPAPPEWCGGQRLTIACRKRGVIVRNIGDVLVLMPAPAMPAELVRHLCRVVLDALDEVLAIRP</sequence>
<evidence type="ECO:0000256" key="2">
    <source>
        <dbReference type="ARBA" id="ARBA00005063"/>
    </source>
</evidence>
<feature type="binding site" evidence="9">
    <location>
        <begin position="330"/>
        <end position="331"/>
    </location>
    <ligand>
        <name>pyridoxal 5'-phosphate</name>
        <dbReference type="ChEBI" id="CHEBI:597326"/>
    </ligand>
</feature>
<gene>
    <name evidence="9 10" type="primary">bioA</name>
    <name evidence="10" type="ORF">ENS64_17085</name>
</gene>
<comment type="cofactor">
    <cofactor evidence="1 9">
        <name>pyridoxal 5'-phosphate</name>
        <dbReference type="ChEBI" id="CHEBI:597326"/>
    </cofactor>
</comment>